<dbReference type="Pfam" id="PF07809">
    <property type="entry name" value="RTP801_C"/>
    <property type="match status" value="1"/>
</dbReference>
<comment type="subcellular location">
    <subcellularLocation>
        <location evidence="2">Cytoplasm</location>
    </subcellularLocation>
    <subcellularLocation>
        <location evidence="1">Mitochondrion</location>
    </subcellularLocation>
</comment>
<evidence type="ECO:0000256" key="4">
    <source>
        <dbReference type="ARBA" id="ARBA00022490"/>
    </source>
</evidence>
<keyword evidence="10" id="KW-1185">Reference proteome</keyword>
<dbReference type="Proteomes" id="UP001474421">
    <property type="component" value="Unassembled WGS sequence"/>
</dbReference>
<keyword evidence="5" id="KW-0053">Apoptosis</keyword>
<dbReference type="PANTHER" id="PTHR12478">
    <property type="entry name" value="DNA-DAMAGE-INDUCIBLE TRANSCRIPT 4 PROTEIN DDIT4"/>
    <property type="match status" value="1"/>
</dbReference>
<keyword evidence="4" id="KW-0963">Cytoplasm</keyword>
<comment type="caution">
    <text evidence="9">The sequence shown here is derived from an EMBL/GenBank/DDBJ whole genome shotgun (WGS) entry which is preliminary data.</text>
</comment>
<name>A0AAW1BEF5_CROAD</name>
<dbReference type="AlphaFoldDB" id="A0AAW1BEF5"/>
<proteinExistence type="inferred from homology"/>
<dbReference type="GO" id="GO:0001666">
    <property type="term" value="P:response to hypoxia"/>
    <property type="evidence" value="ECO:0007669"/>
    <property type="project" value="TreeGrafter"/>
</dbReference>
<evidence type="ECO:0000256" key="8">
    <source>
        <dbReference type="SAM" id="MobiDB-lite"/>
    </source>
</evidence>
<keyword evidence="6" id="KW-0496">Mitochondrion</keyword>
<evidence type="ECO:0000313" key="9">
    <source>
        <dbReference type="EMBL" id="KAK9400589.1"/>
    </source>
</evidence>
<evidence type="ECO:0000256" key="7">
    <source>
        <dbReference type="ARBA" id="ARBA00040168"/>
    </source>
</evidence>
<organism evidence="9 10">
    <name type="scientific">Crotalus adamanteus</name>
    <name type="common">Eastern diamondback rattlesnake</name>
    <dbReference type="NCBI Taxonomy" id="8729"/>
    <lineage>
        <taxon>Eukaryota</taxon>
        <taxon>Metazoa</taxon>
        <taxon>Chordata</taxon>
        <taxon>Craniata</taxon>
        <taxon>Vertebrata</taxon>
        <taxon>Euteleostomi</taxon>
        <taxon>Lepidosauria</taxon>
        <taxon>Squamata</taxon>
        <taxon>Bifurcata</taxon>
        <taxon>Unidentata</taxon>
        <taxon>Episquamata</taxon>
        <taxon>Toxicofera</taxon>
        <taxon>Serpentes</taxon>
        <taxon>Colubroidea</taxon>
        <taxon>Viperidae</taxon>
        <taxon>Crotalinae</taxon>
        <taxon>Crotalus</taxon>
    </lineage>
</organism>
<evidence type="ECO:0000256" key="2">
    <source>
        <dbReference type="ARBA" id="ARBA00004496"/>
    </source>
</evidence>
<dbReference type="EMBL" id="JAOTOJ010000005">
    <property type="protein sequence ID" value="KAK9400589.1"/>
    <property type="molecule type" value="Genomic_DNA"/>
</dbReference>
<protein>
    <recommendedName>
        <fullName evidence="7">DNA damage-inducible transcript 4 protein</fullName>
    </recommendedName>
</protein>
<evidence type="ECO:0000256" key="1">
    <source>
        <dbReference type="ARBA" id="ARBA00004173"/>
    </source>
</evidence>
<dbReference type="Gene3D" id="3.90.470.40">
    <property type="entry name" value="RTP801-like"/>
    <property type="match status" value="1"/>
</dbReference>
<gene>
    <name evidence="9" type="ORF">NXF25_011303</name>
</gene>
<dbReference type="GO" id="GO:0006915">
    <property type="term" value="P:apoptotic process"/>
    <property type="evidence" value="ECO:0007669"/>
    <property type="project" value="UniProtKB-KW"/>
</dbReference>
<evidence type="ECO:0000256" key="6">
    <source>
        <dbReference type="ARBA" id="ARBA00023128"/>
    </source>
</evidence>
<evidence type="ECO:0000313" key="10">
    <source>
        <dbReference type="Proteomes" id="UP001474421"/>
    </source>
</evidence>
<feature type="region of interest" description="Disordered" evidence="8">
    <location>
        <begin position="83"/>
        <end position="116"/>
    </location>
</feature>
<sequence length="385" mass="42101">MCQEASFSLPPPGRSFPRSPILTQLSRSLTVPYTEGLRDREALGPGGSLRLCRRLEALGPAKFTVPTFLCRSPGPFPLPVRAASPPTSQLSAPSGTKRGVSRAAVTGQERTLRTCSRSRLAQPVLPAGQSAAGERTSRRGVLQAESFLRPPVPTCKPGAPSRKMPVSWDSFPSLPPIPEQRENPAPAFSWEKSAYQEAASRTARLENSDCESLDSSLSSEGDAQEYLDEVSLPDFDLLNDPEDELLCANLMKLIQVTLNKAKLYSNRPSRLIMPNELVTQVSKELLHLAYREPCGLRGALINLCVEQGKACHSVEQIAVDPNLVPTFQLTLVLRLDSRLWPKIQGLFSSGSAFSPGFSQSLKLSTGFRVIKKKLYSSEQLLIEEC</sequence>
<accession>A0AAW1BEF5</accession>
<dbReference type="GO" id="GO:0071889">
    <property type="term" value="F:14-3-3 protein binding"/>
    <property type="evidence" value="ECO:0007669"/>
    <property type="project" value="TreeGrafter"/>
</dbReference>
<dbReference type="PANTHER" id="PTHR12478:SF7">
    <property type="entry name" value="DNA DAMAGE-INDUCIBLE TRANSCRIPT 4 PROTEIN"/>
    <property type="match status" value="1"/>
</dbReference>
<evidence type="ECO:0000256" key="5">
    <source>
        <dbReference type="ARBA" id="ARBA00022703"/>
    </source>
</evidence>
<evidence type="ECO:0000256" key="3">
    <source>
        <dbReference type="ARBA" id="ARBA00010670"/>
    </source>
</evidence>
<dbReference type="InterPro" id="IPR012918">
    <property type="entry name" value="RTP801-like"/>
</dbReference>
<dbReference type="GO" id="GO:0032007">
    <property type="term" value="P:negative regulation of TOR signaling"/>
    <property type="evidence" value="ECO:0007669"/>
    <property type="project" value="TreeGrafter"/>
</dbReference>
<reference evidence="9 10" key="1">
    <citation type="journal article" date="2024" name="Proc. Natl. Acad. Sci. U.S.A.">
        <title>The genetic regulatory architecture and epigenomic basis for age-related changes in rattlesnake venom.</title>
        <authorList>
            <person name="Hogan M.P."/>
            <person name="Holding M.L."/>
            <person name="Nystrom G.S."/>
            <person name="Colston T.J."/>
            <person name="Bartlett D.A."/>
            <person name="Mason A.J."/>
            <person name="Ellsworth S.A."/>
            <person name="Rautsaw R.M."/>
            <person name="Lawrence K.C."/>
            <person name="Strickland J.L."/>
            <person name="He B."/>
            <person name="Fraser P."/>
            <person name="Margres M.J."/>
            <person name="Gilbert D.M."/>
            <person name="Gibbs H.L."/>
            <person name="Parkinson C.L."/>
            <person name="Rokyta D.R."/>
        </authorList>
    </citation>
    <scope>NUCLEOTIDE SEQUENCE [LARGE SCALE GENOMIC DNA]</scope>
    <source>
        <strain evidence="9">DRR0105</strain>
    </source>
</reference>
<dbReference type="FunFam" id="3.90.470.40:FF:000001">
    <property type="entry name" value="DNA damage-inducible transcript 4 protein"/>
    <property type="match status" value="1"/>
</dbReference>
<comment type="similarity">
    <text evidence="3">Belongs to the DDIT4 family.</text>
</comment>
<dbReference type="GO" id="GO:0005739">
    <property type="term" value="C:mitochondrion"/>
    <property type="evidence" value="ECO:0007669"/>
    <property type="project" value="UniProtKB-SubCell"/>
</dbReference>
<dbReference type="InterPro" id="IPR038281">
    <property type="entry name" value="RTP801-like_C_sf"/>
</dbReference>
<feature type="compositionally biased region" description="Polar residues" evidence="8">
    <location>
        <begin position="85"/>
        <end position="94"/>
    </location>
</feature>